<reference evidence="2 3" key="1">
    <citation type="submission" date="2018-08" db="EMBL/GenBank/DDBJ databases">
        <title>A genome reference for cultivated species of the human gut microbiota.</title>
        <authorList>
            <person name="Zou Y."/>
            <person name="Xue W."/>
            <person name="Luo G."/>
        </authorList>
    </citation>
    <scope>NUCLEOTIDE SEQUENCE [LARGE SCALE GENOMIC DNA]</scope>
    <source>
        <strain evidence="2 3">AM48-7</strain>
    </source>
</reference>
<keyword evidence="1" id="KW-0812">Transmembrane</keyword>
<keyword evidence="1" id="KW-1133">Transmembrane helix</keyword>
<comment type="caution">
    <text evidence="2">The sequence shown here is derived from an EMBL/GenBank/DDBJ whole genome shotgun (WGS) entry which is preliminary data.</text>
</comment>
<sequence length="59" mass="6618">MKKDYCKDFIILLCIIGVIGCVVAITKLDSRLDNVEEYQYEQQGGHTTPEITGILDSEP</sequence>
<gene>
    <name evidence="2" type="ORF">DW975_16065</name>
</gene>
<feature type="transmembrane region" description="Helical" evidence="1">
    <location>
        <begin position="9"/>
        <end position="28"/>
    </location>
</feature>
<keyword evidence="1" id="KW-0472">Membrane</keyword>
<dbReference type="PROSITE" id="PS51257">
    <property type="entry name" value="PROKAR_LIPOPROTEIN"/>
    <property type="match status" value="1"/>
</dbReference>
<evidence type="ECO:0000256" key="1">
    <source>
        <dbReference type="SAM" id="Phobius"/>
    </source>
</evidence>
<evidence type="ECO:0000313" key="2">
    <source>
        <dbReference type="EMBL" id="RGZ72582.1"/>
    </source>
</evidence>
<proteinExistence type="predicted"/>
<accession>A0A413PBQ2</accession>
<dbReference type="EMBL" id="QSEN01000062">
    <property type="protein sequence ID" value="RGZ72582.1"/>
    <property type="molecule type" value="Genomic_DNA"/>
</dbReference>
<dbReference type="AlphaFoldDB" id="A0A413PBQ2"/>
<evidence type="ECO:0000313" key="3">
    <source>
        <dbReference type="Proteomes" id="UP000283431"/>
    </source>
</evidence>
<organism evidence="2 3">
    <name type="scientific">Agathobacter rectalis</name>
    <dbReference type="NCBI Taxonomy" id="39491"/>
    <lineage>
        <taxon>Bacteria</taxon>
        <taxon>Bacillati</taxon>
        <taxon>Bacillota</taxon>
        <taxon>Clostridia</taxon>
        <taxon>Lachnospirales</taxon>
        <taxon>Lachnospiraceae</taxon>
        <taxon>Agathobacter</taxon>
    </lineage>
</organism>
<dbReference type="Proteomes" id="UP000283431">
    <property type="component" value="Unassembled WGS sequence"/>
</dbReference>
<protein>
    <submittedName>
        <fullName evidence="2">Uncharacterized protein</fullName>
    </submittedName>
</protein>
<name>A0A413PBQ2_9FIRM</name>